<evidence type="ECO:0000256" key="2">
    <source>
        <dbReference type="SAM" id="Coils"/>
    </source>
</evidence>
<dbReference type="InterPro" id="IPR036282">
    <property type="entry name" value="Glutathione-S-Trfase_C_sf"/>
</dbReference>
<dbReference type="CDD" id="cd12148">
    <property type="entry name" value="fungal_TF_MHR"/>
    <property type="match status" value="1"/>
</dbReference>
<dbReference type="Pfam" id="PF13410">
    <property type="entry name" value="GST_C_2"/>
    <property type="match status" value="1"/>
</dbReference>
<dbReference type="InterPro" id="IPR047047">
    <property type="entry name" value="GST_Omega-like_C"/>
</dbReference>
<dbReference type="CDD" id="cd03190">
    <property type="entry name" value="GST_C_Omega_like"/>
    <property type="match status" value="1"/>
</dbReference>
<dbReference type="STRING" id="5539.A0A3E2HB78"/>
<evidence type="ECO:0000259" key="4">
    <source>
        <dbReference type="Pfam" id="PF04082"/>
    </source>
</evidence>
<gene>
    <name evidence="5" type="ORF">B7463_g5940</name>
</gene>
<dbReference type="GO" id="GO:0005737">
    <property type="term" value="C:cytoplasm"/>
    <property type="evidence" value="ECO:0007669"/>
    <property type="project" value="TreeGrafter"/>
</dbReference>
<dbReference type="Proteomes" id="UP000258309">
    <property type="component" value="Unassembled WGS sequence"/>
</dbReference>
<keyword evidence="2" id="KW-0175">Coiled coil</keyword>
<dbReference type="InterPro" id="IPR036249">
    <property type="entry name" value="Thioredoxin-like_sf"/>
</dbReference>
<keyword evidence="6" id="KW-1185">Reference proteome</keyword>
<name>A0A3E2HB78_SCYLI</name>
<feature type="region of interest" description="Disordered" evidence="3">
    <location>
        <begin position="94"/>
        <end position="119"/>
    </location>
</feature>
<organism evidence="5 6">
    <name type="scientific">Scytalidium lignicola</name>
    <name type="common">Hyphomycete</name>
    <dbReference type="NCBI Taxonomy" id="5539"/>
    <lineage>
        <taxon>Eukaryota</taxon>
        <taxon>Fungi</taxon>
        <taxon>Dikarya</taxon>
        <taxon>Ascomycota</taxon>
        <taxon>Pezizomycotina</taxon>
        <taxon>Leotiomycetes</taxon>
        <taxon>Leotiomycetes incertae sedis</taxon>
        <taxon>Scytalidium</taxon>
    </lineage>
</organism>
<dbReference type="GO" id="GO:0003677">
    <property type="term" value="F:DNA binding"/>
    <property type="evidence" value="ECO:0007669"/>
    <property type="project" value="InterPro"/>
</dbReference>
<dbReference type="GO" id="GO:0008270">
    <property type="term" value="F:zinc ion binding"/>
    <property type="evidence" value="ECO:0007669"/>
    <property type="project" value="InterPro"/>
</dbReference>
<dbReference type="EMBL" id="NCSJ02000101">
    <property type="protein sequence ID" value="RFU30383.1"/>
    <property type="molecule type" value="Genomic_DNA"/>
</dbReference>
<dbReference type="SUPFAM" id="SSF47616">
    <property type="entry name" value="GST C-terminal domain-like"/>
    <property type="match status" value="1"/>
</dbReference>
<evidence type="ECO:0000256" key="3">
    <source>
        <dbReference type="SAM" id="MobiDB-lite"/>
    </source>
</evidence>
<dbReference type="Gene3D" id="1.20.1050.10">
    <property type="match status" value="2"/>
</dbReference>
<dbReference type="SUPFAM" id="SSF52833">
    <property type="entry name" value="Thioredoxin-like"/>
    <property type="match status" value="1"/>
</dbReference>
<feature type="coiled-coil region" evidence="2">
    <location>
        <begin position="438"/>
        <end position="465"/>
    </location>
</feature>
<dbReference type="InterPro" id="IPR016639">
    <property type="entry name" value="GST_Omega/GSH"/>
</dbReference>
<dbReference type="AlphaFoldDB" id="A0A3E2HB78"/>
<dbReference type="Gene3D" id="3.40.30.10">
    <property type="entry name" value="Glutaredoxin"/>
    <property type="match status" value="2"/>
</dbReference>
<dbReference type="PANTHER" id="PTHR32419:SF6">
    <property type="entry name" value="GLUTATHIONE S-TRANSFERASE OMEGA-LIKE 1-RELATED"/>
    <property type="match status" value="1"/>
</dbReference>
<sequence>MDMPKPSKLFRADRTVYVKPPDISVQRRTRSYRTSKTSAVQEGGSGFLRHVPLCTYDTGETTSTSQEVTPGNDEDIRERLARLEALMATMMLRESNHSSPSSANSQIDASQMGQGLNNNLQPRLPNQPTKLLGGTAGAYDYNNAPKQYPVGLKIFQEGSSRYYDSDFWPGLISEVEELRSLFNVPTTPKKISSWISLSAVGLQLPQSTLGLTTMHPTLDESNKLLQFFFKDVNPFLRIIHLSHFGKELDQYRRGTFFMPLEFEALLFSVYTLAANNMSPQMVESTFSVSKPSLVEQFHHATQIALTKVNFITSENITTMQALLHYVTFLFQQSSQNQSQDALAMLTIAWRVAVNMGLHRDPEKFPLSPWVCEIRRRIFNHLSILDALALSNFSTESHMPMTADTTPPKNANDEEWHASRFALPSSVPGDAIGCKGMTFALAHREIADLTREIAKLESRDLKEKENLIRQTEMSLNTKYLKGLDRSNRSQTVVAAFVEVGLSSLKLVNRHRKAMETDVSSKDAEMYRVFIAAIELLEAYDYHINSFAPMGWGWIFEIAVPWLAIAIVITYQPKLTRKADIDRTKKQIDIAFSRYENPERSIVISPLWQLLVELRLKMDRSWSREQQMRNENINGDLQLTGVNQAATNFNDPNFRLTDDLMLDFGSFATQPDRMMYDETLFIQDNANLPCDNPGPEGFIDKKGAFNRPDAQFRSSISAEPGSKHPPEKGRYHLYVSYACPWGWRFVKPGDNEPGEFCGPDPLHDDVEEMRDLYFKANPDYGGRFSVPVLWDKKLETIVSNESSEIIRMFNTEFNSLLPEKYAKVDIYPAHLQRDIDEVNDWHYNNINNGVYKCGIAKLYPPPIDVPHIQKITNVYIRSQEAYDIAVAALFESLDKVEAHLASSSGPYYFGETLTEADIRLYVTIVRFDPVYVGLFKCNIKDIRSGYPAIHKWLRFLYWDLPAFKSDTIFEQIKSHYWESLPMNPESIVPRGPLPHILPKDKEVVVAQKL</sequence>
<dbReference type="Pfam" id="PF04082">
    <property type="entry name" value="Fungal_trans"/>
    <property type="match status" value="1"/>
</dbReference>
<dbReference type="GO" id="GO:0004364">
    <property type="term" value="F:glutathione transferase activity"/>
    <property type="evidence" value="ECO:0007669"/>
    <property type="project" value="InterPro"/>
</dbReference>
<accession>A0A3E2HB78</accession>
<feature type="non-terminal residue" evidence="5">
    <location>
        <position position="1"/>
    </location>
</feature>
<evidence type="ECO:0000313" key="5">
    <source>
        <dbReference type="EMBL" id="RFU30383.1"/>
    </source>
</evidence>
<comment type="caution">
    <text evidence="5">The sequence shown here is derived from an EMBL/GenBank/DDBJ whole genome shotgun (WGS) entry which is preliminary data.</text>
</comment>
<proteinExistence type="predicted"/>
<dbReference type="OrthoDB" id="435881at2759"/>
<dbReference type="GO" id="GO:0006351">
    <property type="term" value="P:DNA-templated transcription"/>
    <property type="evidence" value="ECO:0007669"/>
    <property type="project" value="InterPro"/>
</dbReference>
<feature type="domain" description="Xylanolytic transcriptional activator regulatory" evidence="4">
    <location>
        <begin position="225"/>
        <end position="426"/>
    </location>
</feature>
<protein>
    <recommendedName>
        <fullName evidence="4">Xylanolytic transcriptional activator regulatory domain-containing protein</fullName>
    </recommendedName>
</protein>
<keyword evidence="1" id="KW-0539">Nucleus</keyword>
<feature type="non-terminal residue" evidence="5">
    <location>
        <position position="1007"/>
    </location>
</feature>
<dbReference type="PANTHER" id="PTHR32419">
    <property type="entry name" value="GLUTATHIONYL-HYDROQUINONE REDUCTASE"/>
    <property type="match status" value="1"/>
</dbReference>
<reference evidence="5 6" key="1">
    <citation type="submission" date="2018-05" db="EMBL/GenBank/DDBJ databases">
        <title>Draft genome sequence of Scytalidium lignicola DSM 105466, a ubiquitous saprotrophic fungus.</title>
        <authorList>
            <person name="Buettner E."/>
            <person name="Gebauer A.M."/>
            <person name="Hofrichter M."/>
            <person name="Liers C."/>
            <person name="Kellner H."/>
        </authorList>
    </citation>
    <scope>NUCLEOTIDE SEQUENCE [LARGE SCALE GENOMIC DNA]</scope>
    <source>
        <strain evidence="5 6">DSM 105466</strain>
    </source>
</reference>
<evidence type="ECO:0000313" key="6">
    <source>
        <dbReference type="Proteomes" id="UP000258309"/>
    </source>
</evidence>
<evidence type="ECO:0000256" key="1">
    <source>
        <dbReference type="ARBA" id="ARBA00023242"/>
    </source>
</evidence>
<dbReference type="InterPro" id="IPR007219">
    <property type="entry name" value="XnlR_reg_dom"/>
</dbReference>